<evidence type="ECO:0000256" key="4">
    <source>
        <dbReference type="ARBA" id="ARBA00022692"/>
    </source>
</evidence>
<dbReference type="GO" id="GO:0005886">
    <property type="term" value="C:plasma membrane"/>
    <property type="evidence" value="ECO:0007669"/>
    <property type="project" value="UniProtKB-SubCell"/>
</dbReference>
<dbReference type="CDD" id="cd06261">
    <property type="entry name" value="TM_PBP2"/>
    <property type="match status" value="1"/>
</dbReference>
<dbReference type="AlphaFoldDB" id="A0A7K1FUX1"/>
<evidence type="ECO:0000256" key="5">
    <source>
        <dbReference type="ARBA" id="ARBA00022989"/>
    </source>
</evidence>
<organism evidence="9 10">
    <name type="scientific">Nakamurella alba</name>
    <dbReference type="NCBI Taxonomy" id="2665158"/>
    <lineage>
        <taxon>Bacteria</taxon>
        <taxon>Bacillati</taxon>
        <taxon>Actinomycetota</taxon>
        <taxon>Actinomycetes</taxon>
        <taxon>Nakamurellales</taxon>
        <taxon>Nakamurellaceae</taxon>
        <taxon>Nakamurella</taxon>
    </lineage>
</organism>
<keyword evidence="6 7" id="KW-0472">Membrane</keyword>
<comment type="similarity">
    <text evidence="7">Belongs to the binding-protein-dependent transport system permease family.</text>
</comment>
<dbReference type="RefSeq" id="WP_154770640.1">
    <property type="nucleotide sequence ID" value="NZ_WLYK01000011.1"/>
</dbReference>
<comment type="caution">
    <text evidence="9">The sequence shown here is derived from an EMBL/GenBank/DDBJ whole genome shotgun (WGS) entry which is preliminary data.</text>
</comment>
<dbReference type="GO" id="GO:0055085">
    <property type="term" value="P:transmembrane transport"/>
    <property type="evidence" value="ECO:0007669"/>
    <property type="project" value="InterPro"/>
</dbReference>
<sequence length="331" mass="35511">MTRYLVTRLLQALFVLWAAYTVTFVILFLLPSDPVEIRLAAGGDGGVSSQDELDALRAEYGLDQPLWVQYFSLLSRFVRGDLGNSIATGTPVSESLRQALPQTLALAGAALLLALLLGVGVAMLASRLRTRWLQQALLSLPSLGVAVPTFWSGLLLLQLFSFRLGWFPSLGNKGIESMVLPAIALALPNAAYVAQVLARSLRHAVRQPYVDTARARGASTSRVLFRHALPNAVIPALTMVGICAGNLLGGAVVVETVFSRVGIGKLTQTAVAAQDTPVVQTLVVLAAAIFVVVNLLVDLLYPLIDPRIAVRRSRRRPAVTTTPEKKETADV</sequence>
<feature type="domain" description="ABC transmembrane type-1" evidence="8">
    <location>
        <begin position="100"/>
        <end position="301"/>
    </location>
</feature>
<dbReference type="PANTHER" id="PTHR43163">
    <property type="entry name" value="DIPEPTIDE TRANSPORT SYSTEM PERMEASE PROTEIN DPPB-RELATED"/>
    <property type="match status" value="1"/>
</dbReference>
<evidence type="ECO:0000256" key="7">
    <source>
        <dbReference type="RuleBase" id="RU363032"/>
    </source>
</evidence>
<name>A0A7K1FUX1_9ACTN</name>
<dbReference type="Gene3D" id="1.10.3720.10">
    <property type="entry name" value="MetI-like"/>
    <property type="match status" value="1"/>
</dbReference>
<dbReference type="InterPro" id="IPR035906">
    <property type="entry name" value="MetI-like_sf"/>
</dbReference>
<evidence type="ECO:0000313" key="10">
    <source>
        <dbReference type="Proteomes" id="UP000460221"/>
    </source>
</evidence>
<feature type="transmembrane region" description="Helical" evidence="7">
    <location>
        <begin position="104"/>
        <end position="125"/>
    </location>
</feature>
<evidence type="ECO:0000256" key="3">
    <source>
        <dbReference type="ARBA" id="ARBA00022475"/>
    </source>
</evidence>
<protein>
    <submittedName>
        <fullName evidence="9">ABC transporter permease subunit</fullName>
    </submittedName>
</protein>
<dbReference type="InterPro" id="IPR000515">
    <property type="entry name" value="MetI-like"/>
</dbReference>
<comment type="subcellular location">
    <subcellularLocation>
        <location evidence="1 7">Cell membrane</location>
        <topology evidence="1 7">Multi-pass membrane protein</topology>
    </subcellularLocation>
</comment>
<dbReference type="SUPFAM" id="SSF161098">
    <property type="entry name" value="MetI-like"/>
    <property type="match status" value="1"/>
</dbReference>
<reference evidence="9 10" key="1">
    <citation type="submission" date="2019-11" db="EMBL/GenBank/DDBJ databases">
        <authorList>
            <person name="Jiang L.-Q."/>
        </authorList>
    </citation>
    <scope>NUCLEOTIDE SEQUENCE [LARGE SCALE GENOMIC DNA]</scope>
    <source>
        <strain evidence="9 10">YIM 132087</strain>
    </source>
</reference>
<feature type="transmembrane region" description="Helical" evidence="7">
    <location>
        <begin position="232"/>
        <end position="258"/>
    </location>
</feature>
<keyword evidence="2 7" id="KW-0813">Transport</keyword>
<evidence type="ECO:0000259" key="8">
    <source>
        <dbReference type="PROSITE" id="PS50928"/>
    </source>
</evidence>
<feature type="transmembrane region" description="Helical" evidence="7">
    <location>
        <begin position="278"/>
        <end position="304"/>
    </location>
</feature>
<keyword evidence="3" id="KW-1003">Cell membrane</keyword>
<keyword evidence="4 7" id="KW-0812">Transmembrane</keyword>
<feature type="transmembrane region" description="Helical" evidence="7">
    <location>
        <begin position="137"/>
        <end position="159"/>
    </location>
</feature>
<dbReference type="Pfam" id="PF00528">
    <property type="entry name" value="BPD_transp_1"/>
    <property type="match status" value="1"/>
</dbReference>
<dbReference type="InterPro" id="IPR045621">
    <property type="entry name" value="BPD_transp_1_N"/>
</dbReference>
<evidence type="ECO:0000313" key="9">
    <source>
        <dbReference type="EMBL" id="MTD16624.1"/>
    </source>
</evidence>
<dbReference type="EMBL" id="WLYK01000011">
    <property type="protein sequence ID" value="MTD16624.1"/>
    <property type="molecule type" value="Genomic_DNA"/>
</dbReference>
<evidence type="ECO:0000256" key="2">
    <source>
        <dbReference type="ARBA" id="ARBA00022448"/>
    </source>
</evidence>
<feature type="transmembrane region" description="Helical" evidence="7">
    <location>
        <begin position="12"/>
        <end position="30"/>
    </location>
</feature>
<keyword evidence="5 7" id="KW-1133">Transmembrane helix</keyword>
<proteinExistence type="inferred from homology"/>
<dbReference type="Pfam" id="PF19300">
    <property type="entry name" value="BPD_transp_1_N"/>
    <property type="match status" value="1"/>
</dbReference>
<accession>A0A7K1FUX1</accession>
<keyword evidence="10" id="KW-1185">Reference proteome</keyword>
<gene>
    <name evidence="9" type="ORF">GIS00_22060</name>
</gene>
<dbReference type="PANTHER" id="PTHR43163:SF6">
    <property type="entry name" value="DIPEPTIDE TRANSPORT SYSTEM PERMEASE PROTEIN DPPB-RELATED"/>
    <property type="match status" value="1"/>
</dbReference>
<evidence type="ECO:0000256" key="6">
    <source>
        <dbReference type="ARBA" id="ARBA00023136"/>
    </source>
</evidence>
<evidence type="ECO:0000256" key="1">
    <source>
        <dbReference type="ARBA" id="ARBA00004651"/>
    </source>
</evidence>
<dbReference type="Proteomes" id="UP000460221">
    <property type="component" value="Unassembled WGS sequence"/>
</dbReference>
<feature type="transmembrane region" description="Helical" evidence="7">
    <location>
        <begin position="179"/>
        <end position="198"/>
    </location>
</feature>
<dbReference type="PROSITE" id="PS50928">
    <property type="entry name" value="ABC_TM1"/>
    <property type="match status" value="1"/>
</dbReference>